<dbReference type="Gene3D" id="2.60.40.1120">
    <property type="entry name" value="Carboxypeptidase-like, regulatory domain"/>
    <property type="match status" value="1"/>
</dbReference>
<dbReference type="InterPro" id="IPR037066">
    <property type="entry name" value="Plug_dom_sf"/>
</dbReference>
<dbReference type="GO" id="GO:0009279">
    <property type="term" value="C:cell outer membrane"/>
    <property type="evidence" value="ECO:0007669"/>
    <property type="project" value="UniProtKB-SubCell"/>
</dbReference>
<comment type="subcellular location">
    <subcellularLocation>
        <location evidence="1">Cell outer membrane</location>
        <topology evidence="1">Multi-pass membrane protein</topology>
    </subcellularLocation>
</comment>
<comment type="caution">
    <text evidence="9">The sequence shown here is derived from an EMBL/GenBank/DDBJ whole genome shotgun (WGS) entry which is preliminary data.</text>
</comment>
<keyword evidence="7" id="KW-0732">Signal</keyword>
<dbReference type="InterPro" id="IPR036942">
    <property type="entry name" value="Beta-barrel_TonB_sf"/>
</dbReference>
<dbReference type="Pfam" id="PF13620">
    <property type="entry name" value="CarboxypepD_reg"/>
    <property type="match status" value="1"/>
</dbReference>
<dbReference type="SUPFAM" id="SSF49452">
    <property type="entry name" value="Starch-binding domain-like"/>
    <property type="match status" value="1"/>
</dbReference>
<keyword evidence="6" id="KW-0998">Cell outer membrane</keyword>
<reference evidence="9" key="1">
    <citation type="submission" date="2022-08" db="EMBL/GenBank/DDBJ databases">
        <title>Draft genome sequencing of Roseisolibacter agri AW1220.</title>
        <authorList>
            <person name="Tobiishi Y."/>
            <person name="Tonouchi A."/>
        </authorList>
    </citation>
    <scope>NUCLEOTIDE SEQUENCE</scope>
    <source>
        <strain evidence="9">AW1220</strain>
    </source>
</reference>
<organism evidence="9 10">
    <name type="scientific">Roseisolibacter agri</name>
    <dbReference type="NCBI Taxonomy" id="2014610"/>
    <lineage>
        <taxon>Bacteria</taxon>
        <taxon>Pseudomonadati</taxon>
        <taxon>Gemmatimonadota</taxon>
        <taxon>Gemmatimonadia</taxon>
        <taxon>Gemmatimonadales</taxon>
        <taxon>Gemmatimonadaceae</taxon>
        <taxon>Roseisolibacter</taxon>
    </lineage>
</organism>
<feature type="domain" description="TonB-dependent transporter Oar-like beta-barrel" evidence="8">
    <location>
        <begin position="459"/>
        <end position="916"/>
    </location>
</feature>
<protein>
    <submittedName>
        <fullName evidence="9">Membrane protein</fullName>
    </submittedName>
</protein>
<dbReference type="Gene3D" id="2.40.170.20">
    <property type="entry name" value="TonB-dependent receptor, beta-barrel domain"/>
    <property type="match status" value="1"/>
</dbReference>
<evidence type="ECO:0000256" key="5">
    <source>
        <dbReference type="ARBA" id="ARBA00023136"/>
    </source>
</evidence>
<keyword evidence="2" id="KW-0813">Transport</keyword>
<keyword evidence="4" id="KW-0812">Transmembrane</keyword>
<name>A0AA37PZ95_9BACT</name>
<evidence type="ECO:0000256" key="4">
    <source>
        <dbReference type="ARBA" id="ARBA00022692"/>
    </source>
</evidence>
<gene>
    <name evidence="9" type="ORF">rosag_02030</name>
</gene>
<dbReference type="InterPro" id="IPR057601">
    <property type="entry name" value="Oar-like_b-barrel"/>
</dbReference>
<accession>A0AA37PZ95</accession>
<dbReference type="GO" id="GO:0044718">
    <property type="term" value="P:siderophore transmembrane transport"/>
    <property type="evidence" value="ECO:0007669"/>
    <property type="project" value="TreeGrafter"/>
</dbReference>
<dbReference type="GO" id="GO:0030246">
    <property type="term" value="F:carbohydrate binding"/>
    <property type="evidence" value="ECO:0007669"/>
    <property type="project" value="InterPro"/>
</dbReference>
<proteinExistence type="predicted"/>
<keyword evidence="10" id="KW-1185">Reference proteome</keyword>
<dbReference type="GO" id="GO:0015344">
    <property type="term" value="F:siderophore uptake transmembrane transporter activity"/>
    <property type="evidence" value="ECO:0007669"/>
    <property type="project" value="TreeGrafter"/>
</dbReference>
<dbReference type="Gene3D" id="2.170.130.10">
    <property type="entry name" value="TonB-dependent receptor, plug domain"/>
    <property type="match status" value="1"/>
</dbReference>
<evidence type="ECO:0000256" key="3">
    <source>
        <dbReference type="ARBA" id="ARBA00022452"/>
    </source>
</evidence>
<feature type="signal peptide" evidence="7">
    <location>
        <begin position="1"/>
        <end position="39"/>
    </location>
</feature>
<evidence type="ECO:0000256" key="1">
    <source>
        <dbReference type="ARBA" id="ARBA00004571"/>
    </source>
</evidence>
<feature type="chain" id="PRO_5041354373" evidence="7">
    <location>
        <begin position="40"/>
        <end position="1013"/>
    </location>
</feature>
<dbReference type="PANTHER" id="PTHR30069">
    <property type="entry name" value="TONB-DEPENDENT OUTER MEMBRANE RECEPTOR"/>
    <property type="match status" value="1"/>
</dbReference>
<dbReference type="Proteomes" id="UP001161325">
    <property type="component" value="Unassembled WGS sequence"/>
</dbReference>
<evidence type="ECO:0000313" key="10">
    <source>
        <dbReference type="Proteomes" id="UP001161325"/>
    </source>
</evidence>
<evidence type="ECO:0000313" key="9">
    <source>
        <dbReference type="EMBL" id="GLC23690.1"/>
    </source>
</evidence>
<dbReference type="EMBL" id="BRXS01000001">
    <property type="protein sequence ID" value="GLC23690.1"/>
    <property type="molecule type" value="Genomic_DNA"/>
</dbReference>
<sequence length="1013" mass="110648">MPALPLPSRPAAGRARPLLHAASMLAALVLLGSPGAARAQTSTSNLRGYVTGAGGIAVPEVQVVARDVATNQQRGTLTNAAGFYYIGGLRPGRYTVTARRVGLAPATRTVQLQIGQTLDLNLSVSEAAVQLTTVTVQAEAEGTTARTSEISTNVSREQIQNLPNFERNFLDIARLAPGITSQNVNSTDKTFAASGQPADAVNVFIDGATYKSDVLTGGVAGQNASKGNPFPQDAVQEFRVITQNYKAEYQRAGSAIITATTRSGSNTLEASAFGFNVNNALVSRDAFTAGRNGPRPQYKRWQAGGSLGGPIVRDKLFFFGTYELNQRREPANVLFGGDSTFAPAALLAQLRPYTGGFAQEFLSHLGFGKLTWNAGANSTIDASLSVRKDRDFRGFGGQTSYEARENLDIDVYTGIANWRLAGDRWLNEAQVSTQLYQWKPTWINGDLVGRQYNNILRIGGKDSQQDFDQNRISLRDDVTRSAVQFAGDHVFKLGGNVDFLTYRAEKAFTQNPVFRYRRDEQYAYPFEAGFGFGDPDVKNDNTQFGVYAQDDWTIGRRLVLNLGLRWDAETNMINNDYVTPQALADSLRGPLNSQLFVRQTIPNPTNPAGSSTQQVRTIDLLGGIDNFISTGDNRPMYKKAWQPRLGASFDVFGDTRTVLFGGYGLYYDRTVWNNLLDEQFRRQFGVYTVSFRATQAACAAETDAAIRNRCVAWNDRFYDPAQLRTLAGSVGIPEVFLVKNDLVPPSTQQFSTGVRQSVGPTLVTLTYNGVRGRNFMNFIRAAYTIGTPGAARQNYAAVFITDDRVKTWYDAVQLQVDKPIRGTERWGGSVAYTLGRAEEQGQSTDLFWGFDEKYPTVADRPRRRAPGDQRHKIVMNGVFRLPADITFSTIVNLASGITVNASDQTLGTGQFQAVTYTFTPPGRPFLGLGHVFAFQQVDARLEKALSLAGGNRVSVVADLFNAFNNANYGCFNTTIPPAGQANPNYGTPGCAGLGTRLQLGLRYAYRGAETGGR</sequence>
<dbReference type="AlphaFoldDB" id="A0AA37PZ95"/>
<evidence type="ECO:0000256" key="7">
    <source>
        <dbReference type="SAM" id="SignalP"/>
    </source>
</evidence>
<evidence type="ECO:0000259" key="8">
    <source>
        <dbReference type="Pfam" id="PF25183"/>
    </source>
</evidence>
<evidence type="ECO:0000256" key="2">
    <source>
        <dbReference type="ARBA" id="ARBA00022448"/>
    </source>
</evidence>
<dbReference type="PANTHER" id="PTHR30069:SF46">
    <property type="entry name" value="OAR PROTEIN"/>
    <property type="match status" value="1"/>
</dbReference>
<keyword evidence="3" id="KW-1134">Transmembrane beta strand</keyword>
<feature type="domain" description="TonB-dependent transporter Oar-like beta-barrel" evidence="8">
    <location>
        <begin position="260"/>
        <end position="333"/>
    </location>
</feature>
<dbReference type="InterPro" id="IPR013784">
    <property type="entry name" value="Carb-bd-like_fold"/>
</dbReference>
<evidence type="ECO:0000256" key="6">
    <source>
        <dbReference type="ARBA" id="ARBA00023237"/>
    </source>
</evidence>
<dbReference type="InterPro" id="IPR039426">
    <property type="entry name" value="TonB-dep_rcpt-like"/>
</dbReference>
<dbReference type="Pfam" id="PF25183">
    <property type="entry name" value="OMP_b-brl_4"/>
    <property type="match status" value="2"/>
</dbReference>
<dbReference type="SUPFAM" id="SSF56935">
    <property type="entry name" value="Porins"/>
    <property type="match status" value="1"/>
</dbReference>
<keyword evidence="5" id="KW-0472">Membrane</keyword>